<feature type="compositionally biased region" description="Polar residues" evidence="1">
    <location>
        <begin position="207"/>
        <end position="217"/>
    </location>
</feature>
<organism evidence="2 3">
    <name type="scientific">Rickenella mellea</name>
    <dbReference type="NCBI Taxonomy" id="50990"/>
    <lineage>
        <taxon>Eukaryota</taxon>
        <taxon>Fungi</taxon>
        <taxon>Dikarya</taxon>
        <taxon>Basidiomycota</taxon>
        <taxon>Agaricomycotina</taxon>
        <taxon>Agaricomycetes</taxon>
        <taxon>Hymenochaetales</taxon>
        <taxon>Rickenellaceae</taxon>
        <taxon>Rickenella</taxon>
    </lineage>
</organism>
<feature type="region of interest" description="Disordered" evidence="1">
    <location>
        <begin position="207"/>
        <end position="228"/>
    </location>
</feature>
<feature type="region of interest" description="Disordered" evidence="1">
    <location>
        <begin position="156"/>
        <end position="180"/>
    </location>
</feature>
<feature type="compositionally biased region" description="Polar residues" evidence="1">
    <location>
        <begin position="113"/>
        <end position="131"/>
    </location>
</feature>
<feature type="compositionally biased region" description="Polar residues" evidence="1">
    <location>
        <begin position="156"/>
        <end position="169"/>
    </location>
</feature>
<dbReference type="STRING" id="50990.A0A4Y7QFZ5"/>
<feature type="region of interest" description="Disordered" evidence="1">
    <location>
        <begin position="1"/>
        <end position="132"/>
    </location>
</feature>
<keyword evidence="3" id="KW-1185">Reference proteome</keyword>
<reference evidence="2 3" key="1">
    <citation type="submission" date="2018-06" db="EMBL/GenBank/DDBJ databases">
        <title>A transcriptomic atlas of mushroom development highlights an independent origin of complex multicellularity.</title>
        <authorList>
            <consortium name="DOE Joint Genome Institute"/>
            <person name="Krizsan K."/>
            <person name="Almasi E."/>
            <person name="Merenyi Z."/>
            <person name="Sahu N."/>
            <person name="Viragh M."/>
            <person name="Koszo T."/>
            <person name="Mondo S."/>
            <person name="Kiss B."/>
            <person name="Balint B."/>
            <person name="Kues U."/>
            <person name="Barry K."/>
            <person name="Hegedus J.C."/>
            <person name="Henrissat B."/>
            <person name="Johnson J."/>
            <person name="Lipzen A."/>
            <person name="Ohm R."/>
            <person name="Nagy I."/>
            <person name="Pangilinan J."/>
            <person name="Yan J."/>
            <person name="Xiong Y."/>
            <person name="Grigoriev I.V."/>
            <person name="Hibbett D.S."/>
            <person name="Nagy L.G."/>
        </authorList>
    </citation>
    <scope>NUCLEOTIDE SEQUENCE [LARGE SCALE GENOMIC DNA]</scope>
    <source>
        <strain evidence="2 3">SZMC22713</strain>
    </source>
</reference>
<feature type="compositionally biased region" description="Pro residues" evidence="1">
    <location>
        <begin position="27"/>
        <end position="36"/>
    </location>
</feature>
<evidence type="ECO:0000313" key="3">
    <source>
        <dbReference type="Proteomes" id="UP000294933"/>
    </source>
</evidence>
<dbReference type="VEuPathDB" id="FungiDB:BD410DRAFT_607992"/>
<name>A0A4Y7QFZ5_9AGAM</name>
<dbReference type="EMBL" id="ML170163">
    <property type="protein sequence ID" value="TDL25790.1"/>
    <property type="molecule type" value="Genomic_DNA"/>
</dbReference>
<dbReference type="Proteomes" id="UP000294933">
    <property type="component" value="Unassembled WGS sequence"/>
</dbReference>
<feature type="compositionally biased region" description="Pro residues" evidence="1">
    <location>
        <begin position="84"/>
        <end position="97"/>
    </location>
</feature>
<sequence length="270" mass="29061">MLTLCVDFSDGWDPPPPGAAADAAAPPQNPPPPGPGAAPQVIAPPAHVRSPLRELSEPPDMFPNGNMDYDDDEDELPRKRRVPNPTPNSNVPPPSEPPATGTTLVPSPYFGSNMASSSRTRVESSQLSRVLSPTRREPIVIEDDSSMEVDLLDVQTRASTQVPNTQRTSGKAGVVEPSSDFDYGDIDDAFLAEVEQVERQAIDAEVTASQTRVSRGTTPAVAHPPLQSRVAGHVITIDDEDEDDKENVPLPKRRVRRRLVGESGVIDISD</sequence>
<accession>A0A4Y7QFZ5</accession>
<evidence type="ECO:0000313" key="2">
    <source>
        <dbReference type="EMBL" id="TDL25790.1"/>
    </source>
</evidence>
<gene>
    <name evidence="2" type="ORF">BD410DRAFT_607992</name>
</gene>
<evidence type="ECO:0000256" key="1">
    <source>
        <dbReference type="SAM" id="MobiDB-lite"/>
    </source>
</evidence>
<proteinExistence type="predicted"/>
<feature type="compositionally biased region" description="Low complexity" evidence="1">
    <location>
        <begin position="37"/>
        <end position="46"/>
    </location>
</feature>
<protein>
    <submittedName>
        <fullName evidence="2">Uncharacterized protein</fullName>
    </submittedName>
</protein>
<dbReference type="AlphaFoldDB" id="A0A4Y7QFZ5"/>